<organism evidence="1 2">
    <name type="scientific">Camellia lanceoleosa</name>
    <dbReference type="NCBI Taxonomy" id="1840588"/>
    <lineage>
        <taxon>Eukaryota</taxon>
        <taxon>Viridiplantae</taxon>
        <taxon>Streptophyta</taxon>
        <taxon>Embryophyta</taxon>
        <taxon>Tracheophyta</taxon>
        <taxon>Spermatophyta</taxon>
        <taxon>Magnoliopsida</taxon>
        <taxon>eudicotyledons</taxon>
        <taxon>Gunneridae</taxon>
        <taxon>Pentapetalae</taxon>
        <taxon>asterids</taxon>
        <taxon>Ericales</taxon>
        <taxon>Theaceae</taxon>
        <taxon>Camellia</taxon>
    </lineage>
</organism>
<comment type="caution">
    <text evidence="1">The sequence shown here is derived from an EMBL/GenBank/DDBJ whole genome shotgun (WGS) entry which is preliminary data.</text>
</comment>
<gene>
    <name evidence="1" type="ORF">LOK49_LG13G01967</name>
</gene>
<name>A0ACC0FPI3_9ERIC</name>
<keyword evidence="2" id="KW-1185">Reference proteome</keyword>
<proteinExistence type="predicted"/>
<evidence type="ECO:0000313" key="1">
    <source>
        <dbReference type="EMBL" id="KAI7990022.1"/>
    </source>
</evidence>
<dbReference type="EMBL" id="CM045771">
    <property type="protein sequence ID" value="KAI7990022.1"/>
    <property type="molecule type" value="Genomic_DNA"/>
</dbReference>
<reference evidence="1 2" key="1">
    <citation type="journal article" date="2022" name="Plant J.">
        <title>Chromosome-level genome of Camellia lanceoleosa provides a valuable resource for understanding genome evolution and self-incompatibility.</title>
        <authorList>
            <person name="Gong W."/>
            <person name="Xiao S."/>
            <person name="Wang L."/>
            <person name="Liao Z."/>
            <person name="Chang Y."/>
            <person name="Mo W."/>
            <person name="Hu G."/>
            <person name="Li W."/>
            <person name="Zhao G."/>
            <person name="Zhu H."/>
            <person name="Hu X."/>
            <person name="Ji K."/>
            <person name="Xiang X."/>
            <person name="Song Q."/>
            <person name="Yuan D."/>
            <person name="Jin S."/>
            <person name="Zhang L."/>
        </authorList>
    </citation>
    <scope>NUCLEOTIDE SEQUENCE [LARGE SCALE GENOMIC DNA]</scope>
    <source>
        <strain evidence="1">SQ_2022a</strain>
    </source>
</reference>
<accession>A0ACC0FPI3</accession>
<sequence>MNDPKKKEKELAAWEADLKRREREIKRREDTVSSAGVPSDDKNWPPCFPIIYHDIGNEISVHAQKLQYLAFASWLGMDGFIYLIGAFSLFLLCVDF</sequence>
<dbReference type="Proteomes" id="UP001060215">
    <property type="component" value="Chromosome 14"/>
</dbReference>
<protein>
    <submittedName>
        <fullName evidence="1">Secretory carrier-associated membrane protein 5</fullName>
    </submittedName>
</protein>
<evidence type="ECO:0000313" key="2">
    <source>
        <dbReference type="Proteomes" id="UP001060215"/>
    </source>
</evidence>